<keyword evidence="1" id="KW-0812">Transmembrane</keyword>
<feature type="transmembrane region" description="Helical" evidence="1">
    <location>
        <begin position="21"/>
        <end position="42"/>
    </location>
</feature>
<comment type="caution">
    <text evidence="2">The sequence shown here is derived from an EMBL/GenBank/DDBJ whole genome shotgun (WGS) entry which is preliminary data.</text>
</comment>
<keyword evidence="3" id="KW-1185">Reference proteome</keyword>
<evidence type="ECO:0000313" key="2">
    <source>
        <dbReference type="EMBL" id="KAG2388626.1"/>
    </source>
</evidence>
<evidence type="ECO:0000256" key="1">
    <source>
        <dbReference type="SAM" id="Phobius"/>
    </source>
</evidence>
<protein>
    <submittedName>
        <fullName evidence="2">Uncharacterized protein</fullName>
    </submittedName>
</protein>
<reference evidence="2 3" key="1">
    <citation type="journal article" date="2018" name="BMC Genomics">
        <title>The genome of Naegleria lovaniensis, the basis for a comparative approach to unravel pathogenicity factors of the human pathogenic amoeba N. fowleri.</title>
        <authorList>
            <person name="Liechti N."/>
            <person name="Schurch N."/>
            <person name="Bruggmann R."/>
            <person name="Wittwer M."/>
        </authorList>
    </citation>
    <scope>NUCLEOTIDE SEQUENCE [LARGE SCALE GENOMIC DNA]</scope>
    <source>
        <strain evidence="2 3">ATCC 30569</strain>
    </source>
</reference>
<evidence type="ECO:0000313" key="3">
    <source>
        <dbReference type="Proteomes" id="UP000816034"/>
    </source>
</evidence>
<name>A0AA88GZ30_NAELO</name>
<dbReference type="AlphaFoldDB" id="A0AA88GZ30"/>
<dbReference type="RefSeq" id="XP_044552618.1">
    <property type="nucleotide sequence ID" value="XM_044696366.1"/>
</dbReference>
<dbReference type="EMBL" id="PYSW02000009">
    <property type="protein sequence ID" value="KAG2388626.1"/>
    <property type="molecule type" value="Genomic_DNA"/>
</dbReference>
<keyword evidence="1" id="KW-0472">Membrane</keyword>
<gene>
    <name evidence="2" type="ORF">C9374_000065</name>
</gene>
<dbReference type="GeneID" id="68092527"/>
<feature type="transmembrane region" description="Helical" evidence="1">
    <location>
        <begin position="54"/>
        <end position="72"/>
    </location>
</feature>
<keyword evidence="1" id="KW-1133">Transmembrane helix</keyword>
<organism evidence="2 3">
    <name type="scientific">Naegleria lovaniensis</name>
    <name type="common">Amoeba</name>
    <dbReference type="NCBI Taxonomy" id="51637"/>
    <lineage>
        <taxon>Eukaryota</taxon>
        <taxon>Discoba</taxon>
        <taxon>Heterolobosea</taxon>
        <taxon>Tetramitia</taxon>
        <taxon>Eutetramitia</taxon>
        <taxon>Vahlkampfiidae</taxon>
        <taxon>Naegleria</taxon>
    </lineage>
</organism>
<sequence length="105" mass="12001">MNSSSLWCWFSPTTTSILLDAAILSMVCLTGWFLYGSLCIYWNYRKVKHIPGSFQYFFSFIPIPFFAEHIYFGGEDTVEKLIQERGEAKTGLVRVSMASKNGHSQ</sequence>
<dbReference type="Proteomes" id="UP000816034">
    <property type="component" value="Unassembled WGS sequence"/>
</dbReference>
<accession>A0AA88GZ30</accession>
<proteinExistence type="predicted"/>